<evidence type="ECO:0000259" key="9">
    <source>
        <dbReference type="Pfam" id="PF04873"/>
    </source>
</evidence>
<dbReference type="InterPro" id="IPR047091">
    <property type="entry name" value="EIN3-like_DNA-bd"/>
</dbReference>
<dbReference type="Pfam" id="PF04873">
    <property type="entry name" value="EIN3_DNA-bd"/>
    <property type="match status" value="1"/>
</dbReference>
<feature type="region of interest" description="Disordered" evidence="8">
    <location>
        <begin position="286"/>
        <end position="392"/>
    </location>
</feature>
<feature type="domain" description="Ethylene insensitive 3-like DNA-binding" evidence="9">
    <location>
        <begin position="38"/>
        <end position="283"/>
    </location>
</feature>
<keyword evidence="7" id="KW-0539">Nucleus</keyword>
<dbReference type="FunFam" id="1.10.3180.10:FF:000002">
    <property type="entry name" value="Ethylene insensitive 3-like 1"/>
    <property type="match status" value="1"/>
</dbReference>
<accession>A0A8T2BPI9</accession>
<dbReference type="PANTHER" id="PTHR33305:SF30">
    <property type="entry name" value="ETHYLENE INSENSITIVE 3-LIKE 3 PROTEIN"/>
    <property type="match status" value="1"/>
</dbReference>
<evidence type="ECO:0000256" key="5">
    <source>
        <dbReference type="ARBA" id="ARBA00023125"/>
    </source>
</evidence>
<organism evidence="10 11">
    <name type="scientific">Arabidopsis thaliana x Arabidopsis arenosa</name>
    <dbReference type="NCBI Taxonomy" id="1240361"/>
    <lineage>
        <taxon>Eukaryota</taxon>
        <taxon>Viridiplantae</taxon>
        <taxon>Streptophyta</taxon>
        <taxon>Embryophyta</taxon>
        <taxon>Tracheophyta</taxon>
        <taxon>Spermatophyta</taxon>
        <taxon>Magnoliopsida</taxon>
        <taxon>eudicotyledons</taxon>
        <taxon>Gunneridae</taxon>
        <taxon>Pentapetalae</taxon>
        <taxon>rosids</taxon>
        <taxon>malvids</taxon>
        <taxon>Brassicales</taxon>
        <taxon>Brassicaceae</taxon>
        <taxon>Camelineae</taxon>
        <taxon>Arabidopsis</taxon>
    </lineage>
</organism>
<keyword evidence="5 10" id="KW-0238">DNA-binding</keyword>
<keyword evidence="3" id="KW-0936">Ethylene signaling pathway</keyword>
<dbReference type="PANTHER" id="PTHR33305">
    <property type="entry name" value="ETHYLENE INSENSITIVE 3-LIKE 2 PROTEIN"/>
    <property type="match status" value="1"/>
</dbReference>
<comment type="subcellular location">
    <subcellularLocation>
        <location evidence="1">Nucleus</location>
    </subcellularLocation>
</comment>
<feature type="compositionally biased region" description="Basic and acidic residues" evidence="8">
    <location>
        <begin position="379"/>
        <end position="389"/>
    </location>
</feature>
<dbReference type="FunFam" id="1.10.3180.10:FF:000001">
    <property type="entry name" value="Ethylene insensitive 3-like 1"/>
    <property type="match status" value="1"/>
</dbReference>
<dbReference type="InterPro" id="IPR006957">
    <property type="entry name" value="EIN3"/>
</dbReference>
<evidence type="ECO:0000256" key="7">
    <source>
        <dbReference type="ARBA" id="ARBA00023242"/>
    </source>
</evidence>
<comment type="caution">
    <text evidence="10">The sequence shown here is derived from an EMBL/GenBank/DDBJ whole genome shotgun (WGS) entry which is preliminary data.</text>
</comment>
<feature type="compositionally biased region" description="Polar residues" evidence="8">
    <location>
        <begin position="286"/>
        <end position="299"/>
    </location>
</feature>
<protein>
    <submittedName>
        <fullName evidence="10">Ethylene insensitive 3-like protein DNA-binding domain superfamily</fullName>
    </submittedName>
</protein>
<dbReference type="Proteomes" id="UP000694240">
    <property type="component" value="Chromosome 7"/>
</dbReference>
<keyword evidence="4" id="KW-0805">Transcription regulation</keyword>
<feature type="compositionally biased region" description="Basic and acidic residues" evidence="8">
    <location>
        <begin position="69"/>
        <end position="79"/>
    </location>
</feature>
<dbReference type="GO" id="GO:0005634">
    <property type="term" value="C:nucleus"/>
    <property type="evidence" value="ECO:0007669"/>
    <property type="project" value="UniProtKB-SubCell"/>
</dbReference>
<feature type="compositionally biased region" description="Basic and acidic residues" evidence="8">
    <location>
        <begin position="300"/>
        <end position="312"/>
    </location>
</feature>
<evidence type="ECO:0000313" key="10">
    <source>
        <dbReference type="EMBL" id="KAG7586934.1"/>
    </source>
</evidence>
<dbReference type="GO" id="GO:0000976">
    <property type="term" value="F:transcription cis-regulatory region binding"/>
    <property type="evidence" value="ECO:0007669"/>
    <property type="project" value="UniProtKB-ARBA"/>
</dbReference>
<evidence type="ECO:0000256" key="4">
    <source>
        <dbReference type="ARBA" id="ARBA00023015"/>
    </source>
</evidence>
<keyword evidence="11" id="KW-1185">Reference proteome</keyword>
<feature type="region of interest" description="Disordered" evidence="8">
    <location>
        <begin position="56"/>
        <end position="81"/>
    </location>
</feature>
<evidence type="ECO:0000256" key="2">
    <source>
        <dbReference type="ARBA" id="ARBA00009416"/>
    </source>
</evidence>
<dbReference type="EMBL" id="JAEFBK010000007">
    <property type="protein sequence ID" value="KAG7586934.1"/>
    <property type="molecule type" value="Genomic_DNA"/>
</dbReference>
<evidence type="ECO:0000256" key="1">
    <source>
        <dbReference type="ARBA" id="ARBA00004123"/>
    </source>
</evidence>
<gene>
    <name evidence="10" type="ORF">ISN45_Aa02g021820</name>
</gene>
<feature type="compositionally biased region" description="Basic residues" evidence="8">
    <location>
        <begin position="363"/>
        <end position="372"/>
    </location>
</feature>
<evidence type="ECO:0000256" key="6">
    <source>
        <dbReference type="ARBA" id="ARBA00023163"/>
    </source>
</evidence>
<sequence>MGDLAVSVADIRMENEPDDLASDNVAEIDVSDEEIDAEDLERRMWKDRVRLKRIKERQKVGSQGAQTKETPKKISDQAQRKKMSRAQDGILKYMLKLMEVCKVRGFVYGIIPEKGKPVSGSSDNIRAWWKEKVKFDKNGPAAIAKYEEECLAFGKSDGNRNSQFVLQDLQDATLGSLLSSLMQHCDPPQRKYPLEKGTPPPWWPTGNEEWWVKLGLPKSQSPPYRKPHDLKKMWKVGVLTAVINHMLPDIAKIKRHVRQSKCLQDKMTAKESAIWLAVLNQEESLIQQPSSDNGNSNVTEAHRRGNNADRRKPVINSDSDYDVDGTEDASGSVSSKDRRRNQTQKEQPTAISHIVRDQDKAEKHRRRKRPRIRSGTNNRQEEEQHEAEQRNILPDMNHVDAPLLEYNIDGTNHEEDVVDPNIALGPEENGLELVVPEFHNNYTYLPPGNGQDMMPVDERPMLYGPNPNHELQFGSGYNFYNPSAVFVHNQEDDILHTQIGMNAQAPPHNSGFEASGGVLQPLGLLGNEDGVAGSELSQYPSDIMSPFNDLSFDYGIDDFSWFGA</sequence>
<name>A0A8T2BPI9_9BRAS</name>
<evidence type="ECO:0000256" key="3">
    <source>
        <dbReference type="ARBA" id="ARBA00022745"/>
    </source>
</evidence>
<keyword evidence="6" id="KW-0804">Transcription</keyword>
<proteinExistence type="inferred from homology"/>
<evidence type="ECO:0000256" key="8">
    <source>
        <dbReference type="SAM" id="MobiDB-lite"/>
    </source>
</evidence>
<dbReference type="GO" id="GO:0009873">
    <property type="term" value="P:ethylene-activated signaling pathway"/>
    <property type="evidence" value="ECO:0007669"/>
    <property type="project" value="UniProtKB-KW"/>
</dbReference>
<dbReference type="AlphaFoldDB" id="A0A8T2BPI9"/>
<dbReference type="GO" id="GO:0003700">
    <property type="term" value="F:DNA-binding transcription factor activity"/>
    <property type="evidence" value="ECO:0007669"/>
    <property type="project" value="InterPro"/>
</dbReference>
<comment type="similarity">
    <text evidence="2">Belongs to the EIN3 family.</text>
</comment>
<reference evidence="10 11" key="1">
    <citation type="submission" date="2020-12" db="EMBL/GenBank/DDBJ databases">
        <title>Concerted genomic and epigenomic changes stabilize Arabidopsis allopolyploids.</title>
        <authorList>
            <person name="Chen Z."/>
        </authorList>
    </citation>
    <scope>NUCLEOTIDE SEQUENCE [LARGE SCALE GENOMIC DNA]</scope>
    <source>
        <strain evidence="10">Allo738</strain>
        <tissue evidence="10">Leaf</tissue>
    </source>
</reference>
<evidence type="ECO:0000313" key="11">
    <source>
        <dbReference type="Proteomes" id="UP000694240"/>
    </source>
</evidence>